<evidence type="ECO:0000313" key="1">
    <source>
        <dbReference type="EMBL" id="MBX61198.1"/>
    </source>
</evidence>
<proteinExistence type="predicted"/>
<dbReference type="EMBL" id="GGEC01080714">
    <property type="protein sequence ID" value="MBX61198.1"/>
    <property type="molecule type" value="Transcribed_RNA"/>
</dbReference>
<reference evidence="1" key="1">
    <citation type="submission" date="2018-02" db="EMBL/GenBank/DDBJ databases">
        <title>Rhizophora mucronata_Transcriptome.</title>
        <authorList>
            <person name="Meera S.P."/>
            <person name="Sreeshan A."/>
            <person name="Augustine A."/>
        </authorList>
    </citation>
    <scope>NUCLEOTIDE SEQUENCE</scope>
    <source>
        <tissue evidence="1">Leaf</tissue>
    </source>
</reference>
<name>A0A2P2Q2H6_RHIMU</name>
<organism evidence="1">
    <name type="scientific">Rhizophora mucronata</name>
    <name type="common">Asiatic mangrove</name>
    <dbReference type="NCBI Taxonomy" id="61149"/>
    <lineage>
        <taxon>Eukaryota</taxon>
        <taxon>Viridiplantae</taxon>
        <taxon>Streptophyta</taxon>
        <taxon>Embryophyta</taxon>
        <taxon>Tracheophyta</taxon>
        <taxon>Spermatophyta</taxon>
        <taxon>Magnoliopsida</taxon>
        <taxon>eudicotyledons</taxon>
        <taxon>Gunneridae</taxon>
        <taxon>Pentapetalae</taxon>
        <taxon>rosids</taxon>
        <taxon>fabids</taxon>
        <taxon>Malpighiales</taxon>
        <taxon>Rhizophoraceae</taxon>
        <taxon>Rhizophora</taxon>
    </lineage>
</organism>
<sequence>MTYLRHTTYFLSILFYGWIV</sequence>
<dbReference type="AlphaFoldDB" id="A0A2P2Q2H6"/>
<protein>
    <submittedName>
        <fullName evidence="1">Uncharacterized protein</fullName>
    </submittedName>
</protein>
<accession>A0A2P2Q2H6</accession>